<evidence type="ECO:0000313" key="5">
    <source>
        <dbReference type="EMBL" id="QJC55852.1"/>
    </source>
</evidence>
<dbReference type="Pfam" id="PF13414">
    <property type="entry name" value="TPR_11"/>
    <property type="match status" value="1"/>
</dbReference>
<dbReference type="InterPro" id="IPR011990">
    <property type="entry name" value="TPR-like_helical_dom_sf"/>
</dbReference>
<dbReference type="KEGG" id="pvac:HC248_01135"/>
<dbReference type="PANTHER" id="PTHR44858">
    <property type="entry name" value="TETRATRICOPEPTIDE REPEAT PROTEIN 6"/>
    <property type="match status" value="1"/>
</dbReference>
<name>A0A6H2H7J5_9BURK</name>
<evidence type="ECO:0000313" key="6">
    <source>
        <dbReference type="Proteomes" id="UP000502041"/>
    </source>
</evidence>
<proteinExistence type="predicted"/>
<keyword evidence="1" id="KW-0677">Repeat</keyword>
<keyword evidence="2 3" id="KW-0802">TPR repeat</keyword>
<feature type="repeat" description="TPR" evidence="3">
    <location>
        <begin position="103"/>
        <end position="136"/>
    </location>
</feature>
<gene>
    <name evidence="5" type="primary">nlpI</name>
    <name evidence="5" type="ORF">HC248_01135</name>
</gene>
<dbReference type="SMART" id="SM00028">
    <property type="entry name" value="TPR"/>
    <property type="match status" value="2"/>
</dbReference>
<keyword evidence="5" id="KW-0449">Lipoprotein</keyword>
<dbReference type="InterPro" id="IPR019734">
    <property type="entry name" value="TPR_rpt"/>
</dbReference>
<dbReference type="SUPFAM" id="SSF48452">
    <property type="entry name" value="TPR-like"/>
    <property type="match status" value="1"/>
</dbReference>
<keyword evidence="6" id="KW-1185">Reference proteome</keyword>
<evidence type="ECO:0000256" key="1">
    <source>
        <dbReference type="ARBA" id="ARBA00022737"/>
    </source>
</evidence>
<dbReference type="PANTHER" id="PTHR44858:SF1">
    <property type="entry name" value="UDP-N-ACETYLGLUCOSAMINE--PEPTIDE N-ACETYLGLUCOSAMINYLTRANSFERASE SPINDLY-RELATED"/>
    <property type="match status" value="1"/>
</dbReference>
<reference evidence="5 6" key="1">
    <citation type="submission" date="2020-04" db="EMBL/GenBank/DDBJ databases">
        <title>Complete genome of a Psychrophilic, Marine, Gas Vacuolate Bacterium Polaromonas vacuolata KCTC 22033T.</title>
        <authorList>
            <person name="Hwang K."/>
            <person name="Kim K.M."/>
        </authorList>
    </citation>
    <scope>NUCLEOTIDE SEQUENCE [LARGE SCALE GENOMIC DNA]</scope>
    <source>
        <strain evidence="5 6">KCTC 22033</strain>
    </source>
</reference>
<keyword evidence="4" id="KW-0732">Signal</keyword>
<evidence type="ECO:0000256" key="2">
    <source>
        <dbReference type="ARBA" id="ARBA00022803"/>
    </source>
</evidence>
<dbReference type="Proteomes" id="UP000502041">
    <property type="component" value="Chromosome"/>
</dbReference>
<dbReference type="RefSeq" id="WP_168921651.1">
    <property type="nucleotide sequence ID" value="NZ_CP051461.1"/>
</dbReference>
<accession>A0A6H2H7J5</accession>
<feature type="chain" id="PRO_5026212475" evidence="4">
    <location>
        <begin position="37"/>
        <end position="218"/>
    </location>
</feature>
<protein>
    <submittedName>
        <fullName evidence="5">Lipoprotein NlpI</fullName>
    </submittedName>
</protein>
<dbReference type="AlphaFoldDB" id="A0A6H2H7J5"/>
<organism evidence="5 6">
    <name type="scientific">Polaromonas vacuolata</name>
    <dbReference type="NCBI Taxonomy" id="37448"/>
    <lineage>
        <taxon>Bacteria</taxon>
        <taxon>Pseudomonadati</taxon>
        <taxon>Pseudomonadota</taxon>
        <taxon>Betaproteobacteria</taxon>
        <taxon>Burkholderiales</taxon>
        <taxon>Comamonadaceae</taxon>
        <taxon>Polaromonas</taxon>
    </lineage>
</organism>
<dbReference type="Gene3D" id="1.25.40.10">
    <property type="entry name" value="Tetratricopeptide repeat domain"/>
    <property type="match status" value="1"/>
</dbReference>
<dbReference type="EMBL" id="CP051461">
    <property type="protein sequence ID" value="QJC55852.1"/>
    <property type="molecule type" value="Genomic_DNA"/>
</dbReference>
<evidence type="ECO:0000256" key="3">
    <source>
        <dbReference type="PROSITE-ProRule" id="PRU00339"/>
    </source>
</evidence>
<sequence>MSKPVPIYCQSLRTLLRIALHSVFLASALTATVAHADEYTDVNQLVRSGQLSQAMTKADQYLAVKPRDPQMRFLKGVIQTQAGQSADAVATFSDITKDYPELPEPYNNLAALYATQNQFDKARAALEMAIRTNPSYARAHENLGDVYAKLASQAYSKALQLDSKNTSVQPKLNIISRLFALETKDLSSDQSAPANTTATAVMKKVEKPGSIVQKTNGG</sequence>
<dbReference type="PROSITE" id="PS50005">
    <property type="entry name" value="TPR"/>
    <property type="match status" value="1"/>
</dbReference>
<feature type="signal peptide" evidence="4">
    <location>
        <begin position="1"/>
        <end position="36"/>
    </location>
</feature>
<evidence type="ECO:0000256" key="4">
    <source>
        <dbReference type="SAM" id="SignalP"/>
    </source>
</evidence>
<dbReference type="InterPro" id="IPR050498">
    <property type="entry name" value="Ycf3"/>
</dbReference>
<dbReference type="Pfam" id="PF13432">
    <property type="entry name" value="TPR_16"/>
    <property type="match status" value="1"/>
</dbReference>